<dbReference type="EMBL" id="CP117417">
    <property type="protein sequence ID" value="WCT77788.1"/>
    <property type="molecule type" value="Genomic_DNA"/>
</dbReference>
<accession>A0ABY7TWZ6</accession>
<name>A0ABY7TWZ6_9SPHN</name>
<sequence length="49" mass="5518">MVDFIGDILSDFVAELIGWLFRKLSKPVRFGCLTFIGLTIVGLLVWVFA</sequence>
<evidence type="ECO:0000313" key="2">
    <source>
        <dbReference type="EMBL" id="WCT77788.1"/>
    </source>
</evidence>
<organism evidence="2 3">
    <name type="scientific">Novosphingobium humi</name>
    <dbReference type="NCBI Taxonomy" id="2282397"/>
    <lineage>
        <taxon>Bacteria</taxon>
        <taxon>Pseudomonadati</taxon>
        <taxon>Pseudomonadota</taxon>
        <taxon>Alphaproteobacteria</taxon>
        <taxon>Sphingomonadales</taxon>
        <taxon>Sphingomonadaceae</taxon>
        <taxon>Novosphingobium</taxon>
    </lineage>
</organism>
<dbReference type="Proteomes" id="UP001218231">
    <property type="component" value="Chromosome"/>
</dbReference>
<proteinExistence type="predicted"/>
<keyword evidence="1" id="KW-0472">Membrane</keyword>
<gene>
    <name evidence="2" type="ORF">PQ457_02085</name>
</gene>
<keyword evidence="3" id="KW-1185">Reference proteome</keyword>
<feature type="transmembrane region" description="Helical" evidence="1">
    <location>
        <begin position="30"/>
        <end position="48"/>
    </location>
</feature>
<evidence type="ECO:0000256" key="1">
    <source>
        <dbReference type="SAM" id="Phobius"/>
    </source>
</evidence>
<keyword evidence="1" id="KW-1133">Transmembrane helix</keyword>
<keyword evidence="1" id="KW-0812">Transmembrane</keyword>
<evidence type="ECO:0000313" key="3">
    <source>
        <dbReference type="Proteomes" id="UP001218231"/>
    </source>
</evidence>
<reference evidence="2 3" key="1">
    <citation type="submission" date="2023-02" db="EMBL/GenBank/DDBJ databases">
        <title>Genome sequence of Novosphingobium humi KACC 19094.</title>
        <authorList>
            <person name="Kim S."/>
            <person name="Heo J."/>
            <person name="Kwon S.-W."/>
        </authorList>
    </citation>
    <scope>NUCLEOTIDE SEQUENCE [LARGE SCALE GENOMIC DNA]</scope>
    <source>
        <strain evidence="2 3">KACC 19094</strain>
    </source>
</reference>
<protein>
    <submittedName>
        <fullName evidence="2">Uncharacterized protein</fullName>
    </submittedName>
</protein>
<dbReference type="RefSeq" id="WP_273618149.1">
    <property type="nucleotide sequence ID" value="NZ_CP103868.1"/>
</dbReference>